<dbReference type="InterPro" id="IPR005883">
    <property type="entry name" value="PilM"/>
</dbReference>
<accession>X1MRI8</accession>
<dbReference type="Gene3D" id="3.30.420.40">
    <property type="match status" value="2"/>
</dbReference>
<sequence length="226" mass="25411">MVFNFLKQNIFLGIDIGTTSIKLVELRKTKQRIELTNYGILEKYGHLERINDAIQTNSFKLLEESTALLLKQLIEKSKTKNRKTYMTLPSFSGFISIMELPKMPDKELAKAVNFQAGQYIPMPLQETTLDWQIIERTNGKIIVLLMAVPTDIVKRYVQSAELAKINLKGLELETVAIARLLGKKEKGTIALVDIGGRSTSINIMDKGTLRTSYNIDTAGGDFTQVI</sequence>
<dbReference type="PANTHER" id="PTHR32432:SF3">
    <property type="entry name" value="ETHANOLAMINE UTILIZATION PROTEIN EUTJ"/>
    <property type="match status" value="1"/>
</dbReference>
<protein>
    <recommendedName>
        <fullName evidence="2">SHS2 domain-containing protein</fullName>
    </recommendedName>
</protein>
<dbReference type="InterPro" id="IPR043129">
    <property type="entry name" value="ATPase_NBD"/>
</dbReference>
<comment type="caution">
    <text evidence="1">The sequence shown here is derived from an EMBL/GenBank/DDBJ whole genome shotgun (WGS) entry which is preliminary data.</text>
</comment>
<dbReference type="SUPFAM" id="SSF53067">
    <property type="entry name" value="Actin-like ATPase domain"/>
    <property type="match status" value="1"/>
</dbReference>
<dbReference type="CDD" id="cd24049">
    <property type="entry name" value="ASKHA_NBD_PilM"/>
    <property type="match status" value="1"/>
</dbReference>
<evidence type="ECO:0000313" key="1">
    <source>
        <dbReference type="EMBL" id="GAI17305.1"/>
    </source>
</evidence>
<dbReference type="InterPro" id="IPR050696">
    <property type="entry name" value="FtsA/MreB"/>
</dbReference>
<dbReference type="PANTHER" id="PTHR32432">
    <property type="entry name" value="CELL DIVISION PROTEIN FTSA-RELATED"/>
    <property type="match status" value="1"/>
</dbReference>
<organism evidence="1">
    <name type="scientific">marine sediment metagenome</name>
    <dbReference type="NCBI Taxonomy" id="412755"/>
    <lineage>
        <taxon>unclassified sequences</taxon>
        <taxon>metagenomes</taxon>
        <taxon>ecological metagenomes</taxon>
    </lineage>
</organism>
<proteinExistence type="predicted"/>
<dbReference type="EMBL" id="BARV01006842">
    <property type="protein sequence ID" value="GAI17305.1"/>
    <property type="molecule type" value="Genomic_DNA"/>
</dbReference>
<reference evidence="1" key="1">
    <citation type="journal article" date="2014" name="Front. Microbiol.">
        <title>High frequency of phylogenetically diverse reductive dehalogenase-homologous genes in deep subseafloor sedimentary metagenomes.</title>
        <authorList>
            <person name="Kawai M."/>
            <person name="Futagami T."/>
            <person name="Toyoda A."/>
            <person name="Takaki Y."/>
            <person name="Nishi S."/>
            <person name="Hori S."/>
            <person name="Arai W."/>
            <person name="Tsubouchi T."/>
            <person name="Morono Y."/>
            <person name="Uchiyama I."/>
            <person name="Ito T."/>
            <person name="Fujiyama A."/>
            <person name="Inagaki F."/>
            <person name="Takami H."/>
        </authorList>
    </citation>
    <scope>NUCLEOTIDE SEQUENCE</scope>
    <source>
        <strain evidence="1">Expedition CK06-06</strain>
    </source>
</reference>
<gene>
    <name evidence="1" type="ORF">S06H3_14001</name>
</gene>
<feature type="non-terminal residue" evidence="1">
    <location>
        <position position="226"/>
    </location>
</feature>
<evidence type="ECO:0008006" key="2">
    <source>
        <dbReference type="Google" id="ProtNLM"/>
    </source>
</evidence>
<name>X1MRI8_9ZZZZ</name>
<dbReference type="AlphaFoldDB" id="X1MRI8"/>
<dbReference type="Pfam" id="PF11104">
    <property type="entry name" value="PilM_2"/>
    <property type="match status" value="1"/>
</dbReference>